<protein>
    <submittedName>
        <fullName evidence="2">Uncharacterized protein</fullName>
    </submittedName>
</protein>
<gene>
    <name evidence="2" type="ORF">AREALGSMS7_01770</name>
</gene>
<dbReference type="KEGG" id="aalg:AREALGSMS7_01770"/>
<reference evidence="2 3" key="1">
    <citation type="submission" date="2017-07" db="EMBL/GenBank/DDBJ databases">
        <title>Genome Sequence of Arenibacter algicola Strain SMS7 Isolated from a culture of the Diatom Skeletonema marinoi.</title>
        <authorList>
            <person name="Topel M."/>
            <person name="Pinder M.I.M."/>
            <person name="Johansson O.N."/>
            <person name="Kourtchenko O."/>
            <person name="Godhe A."/>
            <person name="Clarke A.K."/>
        </authorList>
    </citation>
    <scope>NUCLEOTIDE SEQUENCE [LARGE SCALE GENOMIC DNA]</scope>
    <source>
        <strain evidence="2 3">SMS7</strain>
    </source>
</reference>
<feature type="region of interest" description="Disordered" evidence="1">
    <location>
        <begin position="1"/>
        <end position="48"/>
    </location>
</feature>
<dbReference type="EMBL" id="CP022515">
    <property type="protein sequence ID" value="ASO05236.1"/>
    <property type="molecule type" value="Genomic_DNA"/>
</dbReference>
<feature type="compositionally biased region" description="Basic and acidic residues" evidence="1">
    <location>
        <begin position="1"/>
        <end position="12"/>
    </location>
</feature>
<feature type="compositionally biased region" description="Polar residues" evidence="1">
    <location>
        <begin position="15"/>
        <end position="27"/>
    </location>
</feature>
<evidence type="ECO:0000313" key="3">
    <source>
        <dbReference type="Proteomes" id="UP000204551"/>
    </source>
</evidence>
<evidence type="ECO:0000256" key="1">
    <source>
        <dbReference type="SAM" id="MobiDB-lite"/>
    </source>
</evidence>
<organism evidence="2 3">
    <name type="scientific">Arenibacter algicola</name>
    <dbReference type="NCBI Taxonomy" id="616991"/>
    <lineage>
        <taxon>Bacteria</taxon>
        <taxon>Pseudomonadati</taxon>
        <taxon>Bacteroidota</taxon>
        <taxon>Flavobacteriia</taxon>
        <taxon>Flavobacteriales</taxon>
        <taxon>Flavobacteriaceae</taxon>
        <taxon>Arenibacter</taxon>
    </lineage>
</organism>
<dbReference type="RefSeq" id="WP_093978042.1">
    <property type="nucleotide sequence ID" value="NZ_CP022515.1"/>
</dbReference>
<dbReference type="eggNOG" id="ENOG50338PS">
    <property type="taxonomic scope" value="Bacteria"/>
</dbReference>
<name>A0A221UVW5_9FLAO</name>
<proteinExistence type="predicted"/>
<sequence length="119" mass="13714">MISENKNQDKKSASKGLNNEVQQNRGINQDRYPSKDSNEAVGKPVDNGGVVTSKYDAHLEKQWLAVRDNYLANFPELNDMDTTYEKKSFSALINRLAKRRQQTSEQIHEEIMNWPSDKK</sequence>
<evidence type="ECO:0000313" key="2">
    <source>
        <dbReference type="EMBL" id="ASO05236.1"/>
    </source>
</evidence>
<dbReference type="AlphaFoldDB" id="A0A221UVW5"/>
<accession>A0A221UVW5</accession>
<dbReference type="Proteomes" id="UP000204551">
    <property type="component" value="Chromosome"/>
</dbReference>